<evidence type="ECO:0000256" key="1">
    <source>
        <dbReference type="SAM" id="MobiDB-lite"/>
    </source>
</evidence>
<dbReference type="EMBL" id="JADKGK010000005">
    <property type="protein sequence ID" value="MBL0002869.1"/>
    <property type="molecule type" value="Genomic_DNA"/>
</dbReference>
<proteinExistence type="predicted"/>
<dbReference type="Pfam" id="PF06983">
    <property type="entry name" value="3-dmu-9_3-mt"/>
    <property type="match status" value="1"/>
</dbReference>
<dbReference type="PANTHER" id="PTHR33990">
    <property type="entry name" value="PROTEIN YJDN-RELATED"/>
    <property type="match status" value="1"/>
</dbReference>
<protein>
    <submittedName>
        <fullName evidence="3">VOC family protein</fullName>
    </submittedName>
</protein>
<dbReference type="Proteomes" id="UP000726105">
    <property type="component" value="Unassembled WGS sequence"/>
</dbReference>
<accession>A0A935IKX2</accession>
<dbReference type="Gene3D" id="3.10.180.10">
    <property type="entry name" value="2,3-Dihydroxybiphenyl 1,2-Dioxygenase, domain 1"/>
    <property type="match status" value="1"/>
</dbReference>
<dbReference type="InterPro" id="IPR028973">
    <property type="entry name" value="PhnB-like"/>
</dbReference>
<organism evidence="3 5">
    <name type="scientific">Candidatus Phosphoribacter hodrii</name>
    <dbReference type="NCBI Taxonomy" id="2953743"/>
    <lineage>
        <taxon>Bacteria</taxon>
        <taxon>Bacillati</taxon>
        <taxon>Actinomycetota</taxon>
        <taxon>Actinomycetes</taxon>
        <taxon>Micrococcales</taxon>
        <taxon>Dermatophilaceae</taxon>
        <taxon>Candidatus Phosphoribacter</taxon>
    </lineage>
</organism>
<dbReference type="SUPFAM" id="SSF54593">
    <property type="entry name" value="Glyoxalase/Bleomycin resistance protein/Dihydroxybiphenyl dioxygenase"/>
    <property type="match status" value="1"/>
</dbReference>
<evidence type="ECO:0000313" key="3">
    <source>
        <dbReference type="EMBL" id="MBK7273215.1"/>
    </source>
</evidence>
<dbReference type="AlphaFoldDB" id="A0A935IKX2"/>
<dbReference type="InterPro" id="IPR029068">
    <property type="entry name" value="Glyas_Bleomycin-R_OHBP_Dase"/>
</dbReference>
<feature type="domain" description="PhnB-like" evidence="2">
    <location>
        <begin position="60"/>
        <end position="173"/>
    </location>
</feature>
<dbReference type="PANTHER" id="PTHR33990:SF2">
    <property type="entry name" value="PHNB-LIKE DOMAIN-CONTAINING PROTEIN"/>
    <property type="match status" value="1"/>
</dbReference>
<sequence>MPRRHRTERSLCSRLDDVSFDCQSSHDLGRHTELPPIPSHPEGTSAQSKEPHVSATYPVKTCLWFDTEAEPAARLYTSLVPGSEILSISHYGSENQYGETGSVLEVDFRLGTQQFVALNGGPHFTHTPAASIQVFCPDQPELDRIWDGLLADGGEPSQCGWLTDRFGLSWQIIPTRLGELAGDPDPGRSSRTIAAMLKMSKLDIAALEAAADADPETDDA</sequence>
<evidence type="ECO:0000259" key="2">
    <source>
        <dbReference type="Pfam" id="PF06983"/>
    </source>
</evidence>
<name>A0A935IKX2_9MICO</name>
<feature type="region of interest" description="Disordered" evidence="1">
    <location>
        <begin position="26"/>
        <end position="52"/>
    </location>
</feature>
<reference evidence="3 5" key="1">
    <citation type="submission" date="2020-10" db="EMBL/GenBank/DDBJ databases">
        <title>Connecting structure to function with the recovery of over 1000 high-quality activated sludge metagenome-assembled genomes encoding full-length rRNA genes using long-read sequencing.</title>
        <authorList>
            <person name="Singleton C.M."/>
            <person name="Petriglieri F."/>
            <person name="Kristensen J.M."/>
            <person name="Kirkegaard R.H."/>
            <person name="Michaelsen T.Y."/>
            <person name="Andersen M.H."/>
            <person name="Karst S.M."/>
            <person name="Dueholm M.S."/>
            <person name="Nielsen P.H."/>
            <person name="Albertsen M."/>
        </authorList>
    </citation>
    <scope>NUCLEOTIDE SEQUENCE [LARGE SCALE GENOMIC DNA]</scope>
    <source>
        <strain evidence="3">Ega_18-Q3-R5-49_MAXAC.001</strain>
        <strain evidence="4">Ribe_18-Q3-R11-54_MAXAC.001</strain>
    </source>
</reference>
<dbReference type="CDD" id="cd06588">
    <property type="entry name" value="PhnB_like"/>
    <property type="match status" value="1"/>
</dbReference>
<gene>
    <name evidence="3" type="ORF">IPI13_08590</name>
    <name evidence="4" type="ORF">IPP00_02350</name>
</gene>
<comment type="caution">
    <text evidence="3">The sequence shown here is derived from an EMBL/GenBank/DDBJ whole genome shotgun (WGS) entry which is preliminary data.</text>
</comment>
<evidence type="ECO:0000313" key="5">
    <source>
        <dbReference type="Proteomes" id="UP000726105"/>
    </source>
</evidence>
<dbReference type="Proteomes" id="UP000886632">
    <property type="component" value="Unassembled WGS sequence"/>
</dbReference>
<evidence type="ECO:0000313" key="4">
    <source>
        <dbReference type="EMBL" id="MBL0002869.1"/>
    </source>
</evidence>
<dbReference type="EMBL" id="JADJIB010000003">
    <property type="protein sequence ID" value="MBK7273215.1"/>
    <property type="molecule type" value="Genomic_DNA"/>
</dbReference>